<dbReference type="Proteomes" id="UP000014500">
    <property type="component" value="Unassembled WGS sequence"/>
</dbReference>
<sequence>MNQSCTRLDGCRGRVAGVSDEPGSCRRRNVRSGPYTTTLIFGSFGFHHRASLTRGRTLNISICIDLSLFGIKQNLAIRYSVEILNNSEPDIRKQNIEIEISKYPNSEYFLSSAGLPDTESESGYPILDLKIELRVLSPACPENLELEDITSDYVQFCITFADFGRRLESKIFEGGGKTRECLPTGGLIVTDSDVEVITPGSRQFLDLNKNRRRKLLAA</sequence>
<dbReference type="AlphaFoldDB" id="T1ITW2"/>
<reference evidence="1" key="2">
    <citation type="submission" date="2015-02" db="UniProtKB">
        <authorList>
            <consortium name="EnsemblMetazoa"/>
        </authorList>
    </citation>
    <scope>IDENTIFICATION</scope>
</reference>
<proteinExistence type="predicted"/>
<protein>
    <submittedName>
        <fullName evidence="1">Uncharacterized protein</fullName>
    </submittedName>
</protein>
<keyword evidence="2" id="KW-1185">Reference proteome</keyword>
<organism evidence="1 2">
    <name type="scientific">Strigamia maritima</name>
    <name type="common">European centipede</name>
    <name type="synonym">Geophilus maritimus</name>
    <dbReference type="NCBI Taxonomy" id="126957"/>
    <lineage>
        <taxon>Eukaryota</taxon>
        <taxon>Metazoa</taxon>
        <taxon>Ecdysozoa</taxon>
        <taxon>Arthropoda</taxon>
        <taxon>Myriapoda</taxon>
        <taxon>Chilopoda</taxon>
        <taxon>Pleurostigmophora</taxon>
        <taxon>Geophilomorpha</taxon>
        <taxon>Linotaeniidae</taxon>
        <taxon>Strigamia</taxon>
    </lineage>
</organism>
<dbReference type="HOGENOM" id="CLU_1268357_0_0_1"/>
<dbReference type="EnsemblMetazoa" id="SMAR004571-RA">
    <property type="protein sequence ID" value="SMAR004571-PA"/>
    <property type="gene ID" value="SMAR004571"/>
</dbReference>
<evidence type="ECO:0000313" key="2">
    <source>
        <dbReference type="Proteomes" id="UP000014500"/>
    </source>
</evidence>
<reference evidence="2" key="1">
    <citation type="submission" date="2011-05" db="EMBL/GenBank/DDBJ databases">
        <authorList>
            <person name="Richards S.R."/>
            <person name="Qu J."/>
            <person name="Jiang H."/>
            <person name="Jhangiani S.N."/>
            <person name="Agravi P."/>
            <person name="Goodspeed R."/>
            <person name="Gross S."/>
            <person name="Mandapat C."/>
            <person name="Jackson L."/>
            <person name="Mathew T."/>
            <person name="Pu L."/>
            <person name="Thornton R."/>
            <person name="Saada N."/>
            <person name="Wilczek-Boney K.B."/>
            <person name="Lee S."/>
            <person name="Kovar C."/>
            <person name="Wu Y."/>
            <person name="Scherer S.E."/>
            <person name="Worley K.C."/>
            <person name="Muzny D.M."/>
            <person name="Gibbs R."/>
        </authorList>
    </citation>
    <scope>NUCLEOTIDE SEQUENCE</scope>
    <source>
        <strain evidence="2">Brora</strain>
    </source>
</reference>
<name>T1ITW2_STRMM</name>
<dbReference type="EMBL" id="JH431503">
    <property type="status" value="NOT_ANNOTATED_CDS"/>
    <property type="molecule type" value="Genomic_DNA"/>
</dbReference>
<accession>T1ITW2</accession>
<evidence type="ECO:0000313" key="1">
    <source>
        <dbReference type="EnsemblMetazoa" id="SMAR004571-PA"/>
    </source>
</evidence>